<name>A0A0J9EM62_AJEDA</name>
<feature type="transmembrane region" description="Helical" evidence="1">
    <location>
        <begin position="29"/>
        <end position="56"/>
    </location>
</feature>
<feature type="transmembrane region" description="Helical" evidence="1">
    <location>
        <begin position="98"/>
        <end position="123"/>
    </location>
</feature>
<keyword evidence="1" id="KW-0472">Membrane</keyword>
<gene>
    <name evidence="2" type="ORF">BDDG_11956</name>
</gene>
<sequence>MGYRGYHIGTLGGLVIVGYHGYHIGTLGGLVIALGGLVIALGGLVIAVGGLVIVGYHGYHGVSSLSWVIIWAFNSPGIMVIGIMVISIMVIGIPIVLVLILAVMVMIMSVTLLTPWVMIISMISLIPRGYGFDYGYDLVKSDLWIHSIFDIDIVIGIVIGHHRHWGLASYRHCGLASLSVFPHPSEQ</sequence>
<proteinExistence type="predicted"/>
<keyword evidence="1" id="KW-1133">Transmembrane helix</keyword>
<evidence type="ECO:0000313" key="2">
    <source>
        <dbReference type="EMBL" id="KMW67171.1"/>
    </source>
</evidence>
<organism evidence="2">
    <name type="scientific">Ajellomyces dermatitidis (strain ATCC 18188 / CBS 674.68)</name>
    <name type="common">Blastomyces dermatitidis</name>
    <dbReference type="NCBI Taxonomy" id="653446"/>
    <lineage>
        <taxon>Eukaryota</taxon>
        <taxon>Fungi</taxon>
        <taxon>Dikarya</taxon>
        <taxon>Ascomycota</taxon>
        <taxon>Pezizomycotina</taxon>
        <taxon>Eurotiomycetes</taxon>
        <taxon>Eurotiomycetidae</taxon>
        <taxon>Onygenales</taxon>
        <taxon>Ajellomycetaceae</taxon>
        <taxon>Blastomyces</taxon>
    </lineage>
</organism>
<feature type="transmembrane region" description="Helical" evidence="1">
    <location>
        <begin position="68"/>
        <end position="91"/>
    </location>
</feature>
<feature type="transmembrane region" description="Helical" evidence="1">
    <location>
        <begin position="6"/>
        <end position="22"/>
    </location>
</feature>
<dbReference type="AlphaFoldDB" id="A0A0J9EM62"/>
<protein>
    <submittedName>
        <fullName evidence="2">Uncharacterized protein</fullName>
    </submittedName>
</protein>
<dbReference type="Proteomes" id="UP000007802">
    <property type="component" value="Unassembled WGS sequence"/>
</dbReference>
<dbReference type="EMBL" id="GG749417">
    <property type="protein sequence ID" value="KMW67171.1"/>
    <property type="molecule type" value="Genomic_DNA"/>
</dbReference>
<keyword evidence="1" id="KW-0812">Transmembrane</keyword>
<evidence type="ECO:0000256" key="1">
    <source>
        <dbReference type="SAM" id="Phobius"/>
    </source>
</evidence>
<accession>A0A0J9EM62</accession>
<reference evidence="2" key="1">
    <citation type="submission" date="2010-03" db="EMBL/GenBank/DDBJ databases">
        <title>Annotation of Blastomyces dermatitidis strain ATCC 18188.</title>
        <authorList>
            <consortium name="The Broad Institute Genome Sequencing Platform"/>
            <consortium name="Broad Institute Genome Sequencing Center for Infectious Disease."/>
            <person name="Cuomo C."/>
            <person name="Klein B."/>
            <person name="Sullivan T."/>
            <person name="Heitman J."/>
            <person name="Young S."/>
            <person name="Zeng Q."/>
            <person name="Gargeya S."/>
            <person name="Alvarado L."/>
            <person name="Berlin A.M."/>
            <person name="Chapman S.B."/>
            <person name="Chen Z."/>
            <person name="Freedman E."/>
            <person name="Gellesch M."/>
            <person name="Goldberg J."/>
            <person name="Griggs A."/>
            <person name="Gujja S."/>
            <person name="Heilman E."/>
            <person name="Heiman D."/>
            <person name="Howarth C."/>
            <person name="Mehta T."/>
            <person name="Neiman D."/>
            <person name="Pearson M."/>
            <person name="Roberts A."/>
            <person name="Saif S."/>
            <person name="Shea T."/>
            <person name="Shenoy N."/>
            <person name="Sisk P."/>
            <person name="Stolte C."/>
            <person name="Sykes S."/>
            <person name="White J."/>
            <person name="Yandava C."/>
            <person name="Haas B."/>
            <person name="Nusbaum C."/>
            <person name="Birren B."/>
        </authorList>
    </citation>
    <scope>NUCLEOTIDE SEQUENCE</scope>
    <source>
        <strain evidence="2">ATCC 18188</strain>
    </source>
</reference>